<dbReference type="GO" id="GO:0005524">
    <property type="term" value="F:ATP binding"/>
    <property type="evidence" value="ECO:0007669"/>
    <property type="project" value="UniProtKB-KW"/>
</dbReference>
<dbReference type="InterPro" id="IPR027417">
    <property type="entry name" value="P-loop_NTPase"/>
</dbReference>
<evidence type="ECO:0000256" key="2">
    <source>
        <dbReference type="ARBA" id="ARBA00022741"/>
    </source>
</evidence>
<evidence type="ECO:0000256" key="8">
    <source>
        <dbReference type="RuleBase" id="RU000394"/>
    </source>
</evidence>
<keyword evidence="5 8" id="KW-0505">Motor protein</keyword>
<dbReference type="Proteomes" id="UP001064489">
    <property type="component" value="Chromosome 1"/>
</dbReference>
<dbReference type="AlphaFoldDB" id="A0AAD5JCL3"/>
<evidence type="ECO:0000256" key="5">
    <source>
        <dbReference type="ARBA" id="ARBA00023175"/>
    </source>
</evidence>
<dbReference type="InterPro" id="IPR019821">
    <property type="entry name" value="Kinesin_motor_CS"/>
</dbReference>
<evidence type="ECO:0000256" key="9">
    <source>
        <dbReference type="SAM" id="MobiDB-lite"/>
    </source>
</evidence>
<keyword evidence="12" id="KW-1185">Reference proteome</keyword>
<comment type="caution">
    <text evidence="11">The sequence shown here is derived from an EMBL/GenBank/DDBJ whole genome shotgun (WGS) entry which is preliminary data.</text>
</comment>
<dbReference type="PANTHER" id="PTHR37739">
    <property type="entry name" value="KINESIN-LIKE PROTEIN KIN-12D"/>
    <property type="match status" value="1"/>
</dbReference>
<dbReference type="PRINTS" id="PR00380">
    <property type="entry name" value="KINESINHEAVY"/>
</dbReference>
<organism evidence="11 12">
    <name type="scientific">Acer negundo</name>
    <name type="common">Box elder</name>
    <dbReference type="NCBI Taxonomy" id="4023"/>
    <lineage>
        <taxon>Eukaryota</taxon>
        <taxon>Viridiplantae</taxon>
        <taxon>Streptophyta</taxon>
        <taxon>Embryophyta</taxon>
        <taxon>Tracheophyta</taxon>
        <taxon>Spermatophyta</taxon>
        <taxon>Magnoliopsida</taxon>
        <taxon>eudicotyledons</taxon>
        <taxon>Gunneridae</taxon>
        <taxon>Pentapetalae</taxon>
        <taxon>rosids</taxon>
        <taxon>malvids</taxon>
        <taxon>Sapindales</taxon>
        <taxon>Sapindaceae</taxon>
        <taxon>Hippocastanoideae</taxon>
        <taxon>Acereae</taxon>
        <taxon>Acer</taxon>
    </lineage>
</organism>
<dbReference type="GO" id="GO:0007018">
    <property type="term" value="P:microtubule-based movement"/>
    <property type="evidence" value="ECO:0007669"/>
    <property type="project" value="InterPro"/>
</dbReference>
<dbReference type="SMART" id="SM00129">
    <property type="entry name" value="KISc"/>
    <property type="match status" value="1"/>
</dbReference>
<sequence>MMSKEASSSSRLISRNSQPEPDENEFGASTNSLNFPPPRTPLNAIPDPSQYQKEIHEAEVNKTNQWSSPSEKRVLEASGSVGQTHGTPRVSTRHGKFHSEPSSVQSSPARSGGVSRVSLGGGRGVSCYSSFSRVSRGISVVNPEFSVEVPQFELVEDPLFWEDYNVQVLIRIRPLSAIERVSQGYARCLRQESSQTLLWLGPLGHPETRFTFDHVACEMITQEKLFGVAGLPMVENCLSGYNSCMFAYGQEEESRRDERLKFSCKCSFLEIYNEQITDLLEPSSTNLQLREDLKKGVYVENLTEYNVTTVNDVVKLLLQGAANRKMAATYMNSESSRSHSVFTCIIESQWEKDSMTHFRFARLNLVDLAGSERQKSSGADGDRLKEAANINKSLSTLGKEKPQKDDAELVLSLLQFSIAYLHVVLHAHVSAEGRSSIPLRRASNKFEETLFSP</sequence>
<dbReference type="GO" id="GO:0005874">
    <property type="term" value="C:microtubule"/>
    <property type="evidence" value="ECO:0007669"/>
    <property type="project" value="UniProtKB-KW"/>
</dbReference>
<evidence type="ECO:0000256" key="7">
    <source>
        <dbReference type="PROSITE-ProRule" id="PRU00283"/>
    </source>
</evidence>
<reference evidence="11" key="2">
    <citation type="submission" date="2023-02" db="EMBL/GenBank/DDBJ databases">
        <authorList>
            <person name="Swenson N.G."/>
            <person name="Wegrzyn J.L."/>
            <person name="Mcevoy S.L."/>
        </authorList>
    </citation>
    <scope>NUCLEOTIDE SEQUENCE</scope>
    <source>
        <strain evidence="11">91603</strain>
        <tissue evidence="11">Leaf</tissue>
    </source>
</reference>
<gene>
    <name evidence="11" type="ORF">LWI28_006473</name>
</gene>
<evidence type="ECO:0000313" key="12">
    <source>
        <dbReference type="Proteomes" id="UP001064489"/>
    </source>
</evidence>
<reference evidence="11" key="1">
    <citation type="journal article" date="2022" name="Plant J.">
        <title>Strategies of tolerance reflected in two North American maple genomes.</title>
        <authorList>
            <person name="McEvoy S.L."/>
            <person name="Sezen U.U."/>
            <person name="Trouern-Trend A."/>
            <person name="McMahon S.M."/>
            <person name="Schaberg P.G."/>
            <person name="Yang J."/>
            <person name="Wegrzyn J.L."/>
            <person name="Swenson N.G."/>
        </authorList>
    </citation>
    <scope>NUCLEOTIDE SEQUENCE</scope>
    <source>
        <strain evidence="11">91603</strain>
    </source>
</reference>
<proteinExistence type="inferred from homology"/>
<feature type="domain" description="Kinesin motor" evidence="10">
    <location>
        <begin position="253"/>
        <end position="453"/>
    </location>
</feature>
<dbReference type="PANTHER" id="PTHR37739:SF18">
    <property type="entry name" value="KINESIN-LIKE PROTEIN KIN-12C"/>
    <property type="match status" value="1"/>
</dbReference>
<dbReference type="EMBL" id="JAJSOW010000003">
    <property type="protein sequence ID" value="KAI9194490.1"/>
    <property type="molecule type" value="Genomic_DNA"/>
</dbReference>
<feature type="compositionally biased region" description="Polar residues" evidence="9">
    <location>
        <begin position="100"/>
        <end position="109"/>
    </location>
</feature>
<accession>A0AAD5JCL3</accession>
<feature type="region of interest" description="Disordered" evidence="9">
    <location>
        <begin position="1"/>
        <end position="117"/>
    </location>
</feature>
<keyword evidence="1 8" id="KW-0493">Microtubule</keyword>
<keyword evidence="3 8" id="KW-0067">ATP-binding</keyword>
<feature type="compositionally biased region" description="Polar residues" evidence="9">
    <location>
        <begin position="80"/>
        <end position="90"/>
    </location>
</feature>
<dbReference type="GO" id="GO:0008017">
    <property type="term" value="F:microtubule binding"/>
    <property type="evidence" value="ECO:0007669"/>
    <property type="project" value="InterPro"/>
</dbReference>
<protein>
    <recommendedName>
        <fullName evidence="8">Kinesin-like protein</fullName>
    </recommendedName>
</protein>
<comment type="similarity">
    <text evidence="6">Belongs to the TRAFAC class myosin-kinesin ATPase superfamily. Kinesin family. KIN-12 subfamily.</text>
</comment>
<evidence type="ECO:0000256" key="3">
    <source>
        <dbReference type="ARBA" id="ARBA00022840"/>
    </source>
</evidence>
<dbReference type="InterPro" id="IPR001752">
    <property type="entry name" value="Kinesin_motor_dom"/>
</dbReference>
<dbReference type="PROSITE" id="PS00411">
    <property type="entry name" value="KINESIN_MOTOR_1"/>
    <property type="match status" value="1"/>
</dbReference>
<dbReference type="Pfam" id="PF00225">
    <property type="entry name" value="Kinesin"/>
    <property type="match status" value="2"/>
</dbReference>
<evidence type="ECO:0000256" key="4">
    <source>
        <dbReference type="ARBA" id="ARBA00023054"/>
    </source>
</evidence>
<dbReference type="InterPro" id="IPR044986">
    <property type="entry name" value="KIF15/KIN-12"/>
</dbReference>
<evidence type="ECO:0000256" key="6">
    <source>
        <dbReference type="ARBA" id="ARBA00034488"/>
    </source>
</evidence>
<evidence type="ECO:0000313" key="11">
    <source>
        <dbReference type="EMBL" id="KAI9194490.1"/>
    </source>
</evidence>
<dbReference type="PROSITE" id="PS50067">
    <property type="entry name" value="KINESIN_MOTOR_2"/>
    <property type="match status" value="2"/>
</dbReference>
<feature type="domain" description="Kinesin motor" evidence="10">
    <location>
        <begin position="165"/>
        <end position="250"/>
    </location>
</feature>
<keyword evidence="2 8" id="KW-0547">Nucleotide-binding</keyword>
<evidence type="ECO:0000259" key="10">
    <source>
        <dbReference type="PROSITE" id="PS50067"/>
    </source>
</evidence>
<feature type="compositionally biased region" description="Low complexity" evidence="9">
    <location>
        <begin position="1"/>
        <end position="17"/>
    </location>
</feature>
<dbReference type="InterPro" id="IPR036961">
    <property type="entry name" value="Kinesin_motor_dom_sf"/>
</dbReference>
<dbReference type="Gene3D" id="3.40.850.10">
    <property type="entry name" value="Kinesin motor domain"/>
    <property type="match status" value="2"/>
</dbReference>
<dbReference type="SUPFAM" id="SSF52540">
    <property type="entry name" value="P-loop containing nucleoside triphosphate hydrolases"/>
    <property type="match status" value="1"/>
</dbReference>
<comment type="caution">
    <text evidence="7">Lacks conserved residue(s) required for the propagation of feature annotation.</text>
</comment>
<name>A0AAD5JCL3_ACENE</name>
<keyword evidence="4" id="KW-0175">Coiled coil</keyword>
<evidence type="ECO:0000256" key="1">
    <source>
        <dbReference type="ARBA" id="ARBA00022701"/>
    </source>
</evidence>
<dbReference type="GO" id="GO:0003777">
    <property type="term" value="F:microtubule motor activity"/>
    <property type="evidence" value="ECO:0007669"/>
    <property type="project" value="InterPro"/>
</dbReference>